<dbReference type="SMART" id="SM00060">
    <property type="entry name" value="FN3"/>
    <property type="match status" value="2"/>
</dbReference>
<dbReference type="InterPro" id="IPR033126">
    <property type="entry name" value="Glyco_hydro_9_Asp/Glu_AS"/>
</dbReference>
<evidence type="ECO:0000313" key="13">
    <source>
        <dbReference type="Proteomes" id="UP000565579"/>
    </source>
</evidence>
<evidence type="ECO:0000259" key="11">
    <source>
        <dbReference type="PROSITE" id="PS51173"/>
    </source>
</evidence>
<feature type="signal peptide" evidence="7">
    <location>
        <begin position="1"/>
        <end position="29"/>
    </location>
</feature>
<feature type="active site" evidence="6">
    <location>
        <position position="470"/>
    </location>
</feature>
<dbReference type="EMBL" id="JACHMI010000001">
    <property type="protein sequence ID" value="MBB6553578.1"/>
    <property type="molecule type" value="Genomic_DNA"/>
</dbReference>
<evidence type="ECO:0000256" key="4">
    <source>
        <dbReference type="ARBA" id="ARBA00023326"/>
    </source>
</evidence>
<feature type="domain" description="Fibronectin type-III" evidence="9">
    <location>
        <begin position="761"/>
        <end position="846"/>
    </location>
</feature>
<dbReference type="PROSITE" id="PS00592">
    <property type="entry name" value="GH9_2"/>
    <property type="match status" value="1"/>
</dbReference>
<dbReference type="GO" id="GO:0030245">
    <property type="term" value="P:cellulose catabolic process"/>
    <property type="evidence" value="ECO:0007669"/>
    <property type="project" value="UniProtKB-KW"/>
</dbReference>
<feature type="compositionally biased region" description="Pro residues" evidence="8">
    <location>
        <begin position="654"/>
        <end position="667"/>
    </location>
</feature>
<feature type="domain" description="Fibronectin type-III" evidence="9">
    <location>
        <begin position="666"/>
        <end position="752"/>
    </location>
</feature>
<feature type="active site" evidence="6">
    <location>
        <position position="479"/>
    </location>
</feature>
<dbReference type="SMART" id="SM00637">
    <property type="entry name" value="CBD_II"/>
    <property type="match status" value="1"/>
</dbReference>
<comment type="caution">
    <text evidence="12">The sequence shown here is derived from an EMBL/GenBank/DDBJ whole genome shotgun (WGS) entry which is preliminary data.</text>
</comment>
<evidence type="ECO:0000256" key="2">
    <source>
        <dbReference type="ARBA" id="ARBA00023277"/>
    </source>
</evidence>
<dbReference type="InterPro" id="IPR012291">
    <property type="entry name" value="CBM2_carb-bd_dom_sf"/>
</dbReference>
<dbReference type="GO" id="GO:0030248">
    <property type="term" value="F:cellulose binding"/>
    <property type="evidence" value="ECO:0007669"/>
    <property type="project" value="InterPro"/>
</dbReference>
<dbReference type="InterPro" id="IPR008965">
    <property type="entry name" value="CBM2/CBM3_carb-bd_dom_sf"/>
</dbReference>
<dbReference type="Gene3D" id="2.60.40.290">
    <property type="match status" value="1"/>
</dbReference>
<dbReference type="InterPro" id="IPR018221">
    <property type="entry name" value="Glyco_hydro_9_His_AS"/>
</dbReference>
<reference evidence="12 13" key="1">
    <citation type="submission" date="2020-08" db="EMBL/GenBank/DDBJ databases">
        <title>Sequencing the genomes of 1000 actinobacteria strains.</title>
        <authorList>
            <person name="Klenk H.-P."/>
        </authorList>
    </citation>
    <scope>NUCLEOTIDE SEQUENCE [LARGE SCALE GENOMIC DNA]</scope>
    <source>
        <strain evidence="12 13">DSM 43768</strain>
    </source>
</reference>
<dbReference type="RefSeq" id="WP_185107853.1">
    <property type="nucleotide sequence ID" value="NZ_JACHMI010000001.1"/>
</dbReference>
<dbReference type="Pfam" id="PF00759">
    <property type="entry name" value="Glyco_hydro_9"/>
    <property type="match status" value="1"/>
</dbReference>
<dbReference type="InterPro" id="IPR001956">
    <property type="entry name" value="CBM3"/>
</dbReference>
<dbReference type="SUPFAM" id="SSF48208">
    <property type="entry name" value="Six-hairpin glycosidases"/>
    <property type="match status" value="1"/>
</dbReference>
<dbReference type="InterPro" id="IPR036116">
    <property type="entry name" value="FN3_sf"/>
</dbReference>
<evidence type="ECO:0000256" key="3">
    <source>
        <dbReference type="ARBA" id="ARBA00023295"/>
    </source>
</evidence>
<dbReference type="Gene3D" id="2.60.40.710">
    <property type="entry name" value="Endoglucanase-like"/>
    <property type="match status" value="1"/>
</dbReference>
<evidence type="ECO:0000256" key="8">
    <source>
        <dbReference type="SAM" id="MobiDB-lite"/>
    </source>
</evidence>
<keyword evidence="4 5" id="KW-0624">Polysaccharide degradation</keyword>
<keyword evidence="1 5" id="KW-0378">Hydrolase</keyword>
<evidence type="ECO:0000256" key="5">
    <source>
        <dbReference type="PROSITE-ProRule" id="PRU10059"/>
    </source>
</evidence>
<name>A0A7X0P1K7_9ACTN</name>
<accession>A0A7X0P1K7</accession>
<feature type="region of interest" description="Disordered" evidence="8">
    <location>
        <begin position="654"/>
        <end position="675"/>
    </location>
</feature>
<evidence type="ECO:0000259" key="9">
    <source>
        <dbReference type="PROSITE" id="PS50853"/>
    </source>
</evidence>
<dbReference type="PROSITE" id="PS00698">
    <property type="entry name" value="GH9_3"/>
    <property type="match status" value="1"/>
</dbReference>
<keyword evidence="7" id="KW-0732">Signal</keyword>
<dbReference type="SUPFAM" id="SSF49265">
    <property type="entry name" value="Fibronectin type III"/>
    <property type="match status" value="1"/>
</dbReference>
<evidence type="ECO:0000256" key="6">
    <source>
        <dbReference type="PROSITE-ProRule" id="PRU10060"/>
    </source>
</evidence>
<evidence type="ECO:0000259" key="10">
    <source>
        <dbReference type="PROSITE" id="PS51172"/>
    </source>
</evidence>
<dbReference type="InterPro" id="IPR001701">
    <property type="entry name" value="Glyco_hydro_9"/>
</dbReference>
<dbReference type="PROSITE" id="PS51173">
    <property type="entry name" value="CBM2"/>
    <property type="match status" value="1"/>
</dbReference>
<dbReference type="InterPro" id="IPR003961">
    <property type="entry name" value="FN3_dom"/>
</dbReference>
<dbReference type="InterPro" id="IPR008928">
    <property type="entry name" value="6-hairpin_glycosidase_sf"/>
</dbReference>
<dbReference type="EC" id="3.2.1.4" evidence="7"/>
<dbReference type="AlphaFoldDB" id="A0A7X0P1K7"/>
<dbReference type="Pfam" id="PF00553">
    <property type="entry name" value="CBM_2"/>
    <property type="match status" value="1"/>
</dbReference>
<dbReference type="InterPro" id="IPR012341">
    <property type="entry name" value="6hp_glycosidase-like_sf"/>
</dbReference>
<feature type="chain" id="PRO_5031590374" description="Endoglucanase" evidence="7">
    <location>
        <begin position="30"/>
        <end position="952"/>
    </location>
</feature>
<dbReference type="PANTHER" id="PTHR22298">
    <property type="entry name" value="ENDO-1,4-BETA-GLUCANASE"/>
    <property type="match status" value="1"/>
</dbReference>
<gene>
    <name evidence="12" type="ORF">HD593_008373</name>
</gene>
<dbReference type="InterPro" id="IPR036966">
    <property type="entry name" value="CBM3_sf"/>
</dbReference>
<evidence type="ECO:0000256" key="7">
    <source>
        <dbReference type="RuleBase" id="RU361166"/>
    </source>
</evidence>
<evidence type="ECO:0000256" key="1">
    <source>
        <dbReference type="ARBA" id="ARBA00022801"/>
    </source>
</evidence>
<dbReference type="SMART" id="SM01067">
    <property type="entry name" value="CBM_3"/>
    <property type="match status" value="1"/>
</dbReference>
<comment type="catalytic activity">
    <reaction evidence="7">
        <text>Endohydrolysis of (1-&gt;4)-beta-D-glucosidic linkages in cellulose, lichenin and cereal beta-D-glucans.</text>
        <dbReference type="EC" id="3.2.1.4"/>
    </reaction>
</comment>
<dbReference type="PROSITE" id="PS51172">
    <property type="entry name" value="CBM3"/>
    <property type="match status" value="1"/>
</dbReference>
<feature type="domain" description="CBM3" evidence="10">
    <location>
        <begin position="511"/>
        <end position="661"/>
    </location>
</feature>
<keyword evidence="3 5" id="KW-0326">Glycosidase</keyword>
<dbReference type="PROSITE" id="PS50853">
    <property type="entry name" value="FN3"/>
    <property type="match status" value="2"/>
</dbReference>
<comment type="similarity">
    <text evidence="5 7">Belongs to the glycosyl hydrolase 9 (cellulase E) family.</text>
</comment>
<dbReference type="CDD" id="cd00063">
    <property type="entry name" value="FN3"/>
    <property type="match status" value="2"/>
</dbReference>
<protein>
    <recommendedName>
        <fullName evidence="7">Endoglucanase</fullName>
        <ecNumber evidence="7">3.2.1.4</ecNumber>
    </recommendedName>
</protein>
<dbReference type="Gene3D" id="1.50.10.10">
    <property type="match status" value="1"/>
</dbReference>
<dbReference type="Pfam" id="PF00041">
    <property type="entry name" value="fn3"/>
    <property type="match status" value="2"/>
</dbReference>
<feature type="region of interest" description="Disordered" evidence="8">
    <location>
        <begin position="931"/>
        <end position="952"/>
    </location>
</feature>
<dbReference type="SUPFAM" id="SSF49384">
    <property type="entry name" value="Carbohydrate-binding domain"/>
    <property type="match status" value="2"/>
</dbReference>
<evidence type="ECO:0000313" key="12">
    <source>
        <dbReference type="EMBL" id="MBB6553578.1"/>
    </source>
</evidence>
<dbReference type="Gene3D" id="2.60.40.10">
    <property type="entry name" value="Immunoglobulins"/>
    <property type="match status" value="2"/>
</dbReference>
<dbReference type="InterPro" id="IPR013783">
    <property type="entry name" value="Ig-like_fold"/>
</dbReference>
<organism evidence="12 13">
    <name type="scientific">Nonomuraea rubra</name>
    <dbReference type="NCBI Taxonomy" id="46180"/>
    <lineage>
        <taxon>Bacteria</taxon>
        <taxon>Bacillati</taxon>
        <taxon>Actinomycetota</taxon>
        <taxon>Actinomycetes</taxon>
        <taxon>Streptosporangiales</taxon>
        <taxon>Streptosporangiaceae</taxon>
        <taxon>Nonomuraea</taxon>
    </lineage>
</organism>
<dbReference type="InterPro" id="IPR001919">
    <property type="entry name" value="CBD2"/>
</dbReference>
<keyword evidence="13" id="KW-1185">Reference proteome</keyword>
<dbReference type="Pfam" id="PF00942">
    <property type="entry name" value="CBM_3"/>
    <property type="match status" value="1"/>
</dbReference>
<feature type="active site" evidence="5">
    <location>
        <position position="430"/>
    </location>
</feature>
<sequence>MKSTTRLLTAGAVIAAMLAAPSATGTAQAATFRYGEALQKSFLFYEAQASGRLPDWNRVSWRDDSTLNDGKAAGVDLSGGWYDAGDHVKFGFPMAAAVTTLAWGGVDYRAAYSKAGQLTHLLNNLRQANDYFIAAHPEPNTLYVQVGDGGEDHSYWGAPETVDAKGHTRPAYKITASCPGTDVAAETASAMAASSMVFRATDPAYADTLLTHARQLYTFADTTKGTTGQDTAYVRCVPAAQGFYNSTGEGGQVEGATKMYWDELAWASIWLHRATGQASYLDKAREFYPKMGSQDDPGNQGVKVPVFNFGYGWNDKQYAVYMMMAKLTGEQKYKDDTQRYLDYWTVGYKGKKGTITPGGLAFIFFWASLRMAANTAWVALNYADYLGSDDPLYARYHDFGKRQIDYALGDNPRNSSYMVGFGANPPRNVHHRGAHGSWTNAGPDSEPATSRHILYGALAGGPDAGDTYTDSRGDYVKNEVALDFNSGITSSLVRLYDEYGGEPLASIPQETPDGNEYSIEATINHQTRETMARTYIINKSAWPARVLDKAKIRYYFTLDGNTTPSQVTVGASYTQCKTPTGPHQLEGRIYYAEADCTGTLIFPGGQSEYRREVQLRIGVAEGATWDPANDWSASGGQNITYYGNDGTLLWGRPPVPDTPDTQPPTRPGTPVASGVTATGATLTWAAATDDRGVQGYDVYRTGSTTKAGSTTTTSITLTGLTPGTEYSYYVVARDSVNAGPQSDPVIFTTDPVPVDNEDPTVPGKPAVSAITRTGATVTWIASSDNVGVTGYDVVSPNGTVLGSSTGTSLVLTGLTATEYSVAVVAKDAAGNRSDPSPATAFRTESESTGTCRVTYSTSDWDTGFTAAVGITNTGTTPINGWTLRFSFTAGQRVTPPGWSAAWTQSGADVTATHLDWSRTINPGQTITMGFNGSHTGSNPRPPSFTLNGATCA</sequence>
<proteinExistence type="inferred from homology"/>
<keyword evidence="2 5" id="KW-0119">Carbohydrate metabolism</keyword>
<keyword evidence="7" id="KW-0136">Cellulose degradation</keyword>
<dbReference type="GO" id="GO:0008810">
    <property type="term" value="F:cellulase activity"/>
    <property type="evidence" value="ECO:0007669"/>
    <property type="project" value="UniProtKB-EC"/>
</dbReference>
<dbReference type="Proteomes" id="UP000565579">
    <property type="component" value="Unassembled WGS sequence"/>
</dbReference>
<feature type="domain" description="CBM2" evidence="11">
    <location>
        <begin position="844"/>
        <end position="952"/>
    </location>
</feature>